<keyword evidence="3" id="KW-1185">Reference proteome</keyword>
<evidence type="ECO:0000313" key="2">
    <source>
        <dbReference type="EMBL" id="KAJ9145947.1"/>
    </source>
</evidence>
<accession>A0ABQ9KPQ4</accession>
<reference evidence="2" key="1">
    <citation type="journal article" date="2023" name="Plant Biotechnol. J.">
        <title>Chromosome-level wild Hevea brasiliensis genome provides new tools for genomic-assisted breeding and valuable loci to elevate rubber yield.</title>
        <authorList>
            <person name="Cheng H."/>
            <person name="Song X."/>
            <person name="Hu Y."/>
            <person name="Wu T."/>
            <person name="Yang Q."/>
            <person name="An Z."/>
            <person name="Feng S."/>
            <person name="Deng Z."/>
            <person name="Wu W."/>
            <person name="Zeng X."/>
            <person name="Tu M."/>
            <person name="Wang X."/>
            <person name="Huang H."/>
        </authorList>
    </citation>
    <scope>NUCLEOTIDE SEQUENCE</scope>
    <source>
        <strain evidence="2">MT/VB/25A 57/8</strain>
    </source>
</reference>
<dbReference type="EMBL" id="JARPOI010000016">
    <property type="protein sequence ID" value="KAJ9145947.1"/>
    <property type="molecule type" value="Genomic_DNA"/>
</dbReference>
<feature type="region of interest" description="Disordered" evidence="1">
    <location>
        <begin position="30"/>
        <end position="49"/>
    </location>
</feature>
<proteinExistence type="predicted"/>
<protein>
    <submittedName>
        <fullName evidence="2">Uncharacterized protein</fullName>
    </submittedName>
</protein>
<comment type="caution">
    <text evidence="2">The sequence shown here is derived from an EMBL/GenBank/DDBJ whole genome shotgun (WGS) entry which is preliminary data.</text>
</comment>
<gene>
    <name evidence="2" type="ORF">P3X46_028274</name>
</gene>
<evidence type="ECO:0000256" key="1">
    <source>
        <dbReference type="SAM" id="MobiDB-lite"/>
    </source>
</evidence>
<organism evidence="2 3">
    <name type="scientific">Hevea brasiliensis</name>
    <name type="common">Para rubber tree</name>
    <name type="synonym">Siphonia brasiliensis</name>
    <dbReference type="NCBI Taxonomy" id="3981"/>
    <lineage>
        <taxon>Eukaryota</taxon>
        <taxon>Viridiplantae</taxon>
        <taxon>Streptophyta</taxon>
        <taxon>Embryophyta</taxon>
        <taxon>Tracheophyta</taxon>
        <taxon>Spermatophyta</taxon>
        <taxon>Magnoliopsida</taxon>
        <taxon>eudicotyledons</taxon>
        <taxon>Gunneridae</taxon>
        <taxon>Pentapetalae</taxon>
        <taxon>rosids</taxon>
        <taxon>fabids</taxon>
        <taxon>Malpighiales</taxon>
        <taxon>Euphorbiaceae</taxon>
        <taxon>Crotonoideae</taxon>
        <taxon>Micrandreae</taxon>
        <taxon>Hevea</taxon>
    </lineage>
</organism>
<name>A0ABQ9KPQ4_HEVBR</name>
<dbReference type="Proteomes" id="UP001174677">
    <property type="component" value="Chromosome 16"/>
</dbReference>
<dbReference type="PANTHER" id="PTHR47292:SF3">
    <property type="entry name" value="PROTEIN WAVE"/>
    <property type="match status" value="1"/>
</dbReference>
<dbReference type="PANTHER" id="PTHR47292">
    <property type="entry name" value="TRANSCRIPTION ELONGATION FACTOR (TFIIS) FAMILY PROTEIN-RELATED"/>
    <property type="match status" value="1"/>
</dbReference>
<sequence length="884" mass="95963">MAGFGHFCSPEEADCLGKAKSLSDSYRVPAGGDTGLGKQMRGSVSDPEISSCESAQSTKMERKHLIHDHTSSIYCGIENAGDSALLSSVSPSRSSELKKKNRVERTCGVVPSSGNPRDCDVSASSPWVIDSTHNVSMKNDFSLEGRQTLSKETNELTGGRMKELHVDENGLKSVILATYHNKQLKTESSSSNSIRVILPSSSNDSCQETSVDAKSSELSKPCGIDTSTCSNLTCSLEEPAVKNSLLCMAVQIHVGFSPEKQGHMRDPSKIVDNAGARDCHKLVEMIADGNSMFLEKGDLQKSISPKKENAEFAEVKPWNELNQRVVSDVEQEVGMYNEASGSCSAIQDRCGEIVHPSSVDSSVSNKWSLTETGSKIQSGYKRDRYDRFGSTNGEVSLEMSTRNEELCIEVKEPSQYRDDVKKHKTNDCMHGQGSSPFITESEDITANDQPTGVSGIDLNETILANEVDYQKQSINEVISLHAEIVSKPIPMVAKSGMPICLPKLHIQLDGNAAGWRGSAATSAFRPASVLESTKRIKASSPLDSNNGSKSSQVNWIDLNVSAEGGDSETELLPEKCLRAVSSFPSEDCSMEVSSSQAEKFKVDLNCVSENDENSHQRCAPASLSRGSVKNFDLNDDPTSADICSDSYPLALGTSALRDEVFGDSVVTFQGNAKQQKFNAVESSHRGNLSTMQRFNHGEGKPFLMTASTILPSVEQMQTAISQQQRPTYASYPPPSSFPHTLLCNNAFFIDPNNRISSNDYPPGAISYNIINPQVTAFFPGIFGSNALSAFSGTPHLMQGHVRPCFNDIAIMRPNFGPNGGITSSETGSWGVNGRQLSIPINNATTEDQMRSFQQHALSAAPMKMEPMGGWESYQPGFRPMTSWR</sequence>
<evidence type="ECO:0000313" key="3">
    <source>
        <dbReference type="Proteomes" id="UP001174677"/>
    </source>
</evidence>
<dbReference type="EMBL" id="JARPOI010000016">
    <property type="protein sequence ID" value="KAJ9145948.1"/>
    <property type="molecule type" value="Genomic_DNA"/>
</dbReference>